<feature type="transmembrane region" description="Helical" evidence="1">
    <location>
        <begin position="286"/>
        <end position="304"/>
    </location>
</feature>
<reference evidence="2 3" key="1">
    <citation type="submission" date="2016-11" db="EMBL/GenBank/DDBJ databases">
        <authorList>
            <person name="Jaros S."/>
            <person name="Januszkiewicz K."/>
            <person name="Wedrychowicz H."/>
        </authorList>
    </citation>
    <scope>NUCLEOTIDE SEQUENCE [LARGE SCALE GENOMIC DNA]</scope>
    <source>
        <strain evidence="2 3">KHT3</strain>
    </source>
</reference>
<evidence type="ECO:0000313" key="2">
    <source>
        <dbReference type="EMBL" id="SHK70450.1"/>
    </source>
</evidence>
<dbReference type="Pfam" id="PF12412">
    <property type="entry name" value="DUF3667"/>
    <property type="match status" value="1"/>
</dbReference>
<evidence type="ECO:0000313" key="3">
    <source>
        <dbReference type="Proteomes" id="UP000184130"/>
    </source>
</evidence>
<feature type="transmembrane region" description="Helical" evidence="1">
    <location>
        <begin position="311"/>
        <end position="337"/>
    </location>
</feature>
<dbReference type="AlphaFoldDB" id="A0A1M6UMX6"/>
<evidence type="ECO:0000256" key="1">
    <source>
        <dbReference type="SAM" id="Phobius"/>
    </source>
</evidence>
<keyword evidence="1" id="KW-0472">Membrane</keyword>
<keyword evidence="1" id="KW-0812">Transmembrane</keyword>
<feature type="transmembrane region" description="Helical" evidence="1">
    <location>
        <begin position="254"/>
        <end position="274"/>
    </location>
</feature>
<protein>
    <recommendedName>
        <fullName evidence="4">DUF3667 domain-containing protein</fullName>
    </recommendedName>
</protein>
<proteinExistence type="predicted"/>
<organism evidence="2 3">
    <name type="scientific">Xylanibacter ruminicola</name>
    <name type="common">Prevotella ruminicola</name>
    <dbReference type="NCBI Taxonomy" id="839"/>
    <lineage>
        <taxon>Bacteria</taxon>
        <taxon>Pseudomonadati</taxon>
        <taxon>Bacteroidota</taxon>
        <taxon>Bacteroidia</taxon>
        <taxon>Bacteroidales</taxon>
        <taxon>Prevotellaceae</taxon>
        <taxon>Xylanibacter</taxon>
    </lineage>
</organism>
<dbReference type="EMBL" id="FRBD01000010">
    <property type="protein sequence ID" value="SHK70450.1"/>
    <property type="molecule type" value="Genomic_DNA"/>
</dbReference>
<feature type="transmembrane region" description="Helical" evidence="1">
    <location>
        <begin position="113"/>
        <end position="132"/>
    </location>
</feature>
<gene>
    <name evidence="2" type="ORF">SAMN05216463_1105</name>
</gene>
<evidence type="ECO:0008006" key="4">
    <source>
        <dbReference type="Google" id="ProtNLM"/>
    </source>
</evidence>
<keyword evidence="1" id="KW-1133">Transmembrane helix</keyword>
<accession>A0A1M6UMX6</accession>
<name>A0A1M6UMX6_XYLRU</name>
<dbReference type="Proteomes" id="UP000184130">
    <property type="component" value="Unassembled WGS sequence"/>
</dbReference>
<sequence>MLHFSYIFVTFADVMEQLKEKYEQFKAWQIKPHEVGQLTADKHECATCHTEYHGNYCPRCGQKSTVGRYSFKTAFLTFLDVWGLGNRGMFRTIRDLLFRPGYMIRDYLSGMQMAYFPPFKMFFLVITLYVLVNSGFNIRLQNNINKEDVVNGLNESFKIGNDENTDTKAFTESTINDTISFNGKPIAISKDKNSKKLNINHKEFDLQVYEYTKILLNWVKDHQTVSELLLIAVLSLPMYRFFRHNKMIPDLRYSEFFVSMVYVTNLMTIIQIIGKFFLPENGSVDFWAYVYSIIALKQLYGYSFKRTLFKVIGAFLVVSSVAIAIIAIIGVLSYLYIEYIL</sequence>
<dbReference type="InterPro" id="IPR022134">
    <property type="entry name" value="DUF3667"/>
</dbReference>